<feature type="domain" description="ParB-like N-terminal" evidence="4">
    <location>
        <begin position="38"/>
        <end position="126"/>
    </location>
</feature>
<comment type="similarity">
    <text evidence="1">Belongs to the ParB family.</text>
</comment>
<keyword evidence="2" id="KW-0159">Chromosome partition</keyword>
<dbReference type="InterPro" id="IPR057240">
    <property type="entry name" value="ParB_dimer_C"/>
</dbReference>
<dbReference type="Pfam" id="PF23552">
    <property type="entry name" value="ParB_C"/>
    <property type="match status" value="1"/>
</dbReference>
<dbReference type="SUPFAM" id="SSF109709">
    <property type="entry name" value="KorB DNA-binding domain-like"/>
    <property type="match status" value="1"/>
</dbReference>
<evidence type="ECO:0000256" key="3">
    <source>
        <dbReference type="ARBA" id="ARBA00023125"/>
    </source>
</evidence>
<dbReference type="EMBL" id="AP024480">
    <property type="protein sequence ID" value="BCS82460.1"/>
    <property type="molecule type" value="Genomic_DNA"/>
</dbReference>
<dbReference type="Pfam" id="PF02195">
    <property type="entry name" value="ParB_N"/>
    <property type="match status" value="1"/>
</dbReference>
<keyword evidence="3" id="KW-0238">DNA-binding</keyword>
<evidence type="ECO:0000256" key="2">
    <source>
        <dbReference type="ARBA" id="ARBA00022829"/>
    </source>
</evidence>
<dbReference type="InterPro" id="IPR050336">
    <property type="entry name" value="Chromosome_partition/occlusion"/>
</dbReference>
<dbReference type="RefSeq" id="WP_207180063.1">
    <property type="nucleotide sequence ID" value="NZ_AP024480.1"/>
</dbReference>
<dbReference type="PANTHER" id="PTHR33375">
    <property type="entry name" value="CHROMOSOME-PARTITIONING PROTEIN PARB-RELATED"/>
    <property type="match status" value="1"/>
</dbReference>
<dbReference type="InterPro" id="IPR036086">
    <property type="entry name" value="ParB/Sulfiredoxin_sf"/>
</dbReference>
<dbReference type="InterPro" id="IPR004437">
    <property type="entry name" value="ParB/RepB/Spo0J"/>
</dbReference>
<proteinExistence type="inferred from homology"/>
<keyword evidence="6" id="KW-1185">Reference proteome</keyword>
<sequence length="286" mass="32870">MKKRLGRGLDALFGDEYLGNENESTVEEVNDQNIERIEEIDIDLIELSENQPRKIFNDEEIEELANSIKSVGLIQPIVVQKKDGNRYILIAGERRLRACMLAGIKKVKCIIKKYENPFEIALIENIQRKDLNPYEKALAFKKLIEEFGYTQEKLGERLGISRAKVANTLRILNLGEDIINLIIEGKISEGHAKVLLSVDDEQKRNKLAQIVAEKNLSVRELEKLVKSSDNKNEIEVESEIIREIEENLMKLFGLKVKIQKKKNRGKIEIEFTSDEELEKIISILMP</sequence>
<dbReference type="Gene3D" id="1.10.10.2830">
    <property type="match status" value="1"/>
</dbReference>
<protein>
    <submittedName>
        <fullName evidence="5">Chromosome partitioning protein ParB</fullName>
    </submittedName>
</protein>
<evidence type="ECO:0000259" key="4">
    <source>
        <dbReference type="SMART" id="SM00470"/>
    </source>
</evidence>
<dbReference type="Pfam" id="PF17762">
    <property type="entry name" value="HTH_ParB"/>
    <property type="match status" value="1"/>
</dbReference>
<dbReference type="InterPro" id="IPR041468">
    <property type="entry name" value="HTH_ParB/Spo0J"/>
</dbReference>
<evidence type="ECO:0000313" key="5">
    <source>
        <dbReference type="EMBL" id="BCS82460.1"/>
    </source>
</evidence>
<accession>A0ABM7NQN7</accession>
<dbReference type="NCBIfam" id="TIGR00180">
    <property type="entry name" value="parB_part"/>
    <property type="match status" value="1"/>
</dbReference>
<organism evidence="5 6">
    <name type="scientific">Caldicellulosiruptor diazotrophicus</name>
    <dbReference type="NCBI Taxonomy" id="2806205"/>
    <lineage>
        <taxon>Bacteria</taxon>
        <taxon>Bacillati</taxon>
        <taxon>Bacillota</taxon>
        <taxon>Bacillota incertae sedis</taxon>
        <taxon>Caldicellulosiruptorales</taxon>
        <taxon>Caldicellulosiruptoraceae</taxon>
        <taxon>Caldicellulosiruptor</taxon>
    </lineage>
</organism>
<dbReference type="InterPro" id="IPR003115">
    <property type="entry name" value="ParB_N"/>
</dbReference>
<evidence type="ECO:0000256" key="1">
    <source>
        <dbReference type="ARBA" id="ARBA00006295"/>
    </source>
</evidence>
<dbReference type="Gene3D" id="3.90.1530.30">
    <property type="match status" value="1"/>
</dbReference>
<dbReference type="SUPFAM" id="SSF110849">
    <property type="entry name" value="ParB/Sulfiredoxin"/>
    <property type="match status" value="1"/>
</dbReference>
<dbReference type="SMART" id="SM00470">
    <property type="entry name" value="ParB"/>
    <property type="match status" value="1"/>
</dbReference>
<dbReference type="PANTHER" id="PTHR33375:SF1">
    <property type="entry name" value="CHROMOSOME-PARTITIONING PROTEIN PARB-RELATED"/>
    <property type="match status" value="1"/>
</dbReference>
<gene>
    <name evidence="5" type="ORF">CaldiYA01_24200</name>
</gene>
<dbReference type="Proteomes" id="UP000663623">
    <property type="component" value="Chromosome"/>
</dbReference>
<reference evidence="5 6" key="1">
    <citation type="submission" date="2021-02" db="EMBL/GenBank/DDBJ databases">
        <title>Nitrogen-fixing ability and nitrogen fixation related genes of thermophilic fermentative bacteria in the genus Caldicellulosiruptor.</title>
        <authorList>
            <person name="Chen Y."/>
            <person name="Nishihara A."/>
            <person name="Haruta S."/>
        </authorList>
    </citation>
    <scope>NUCLEOTIDE SEQUENCE [LARGE SCALE GENOMIC DNA]</scope>
    <source>
        <strain evidence="5 6">YA01</strain>
    </source>
</reference>
<evidence type="ECO:0000313" key="6">
    <source>
        <dbReference type="Proteomes" id="UP000663623"/>
    </source>
</evidence>
<name>A0ABM7NQN7_9FIRM</name>